<feature type="compositionally biased region" description="Basic and acidic residues" evidence="1">
    <location>
        <begin position="145"/>
        <end position="164"/>
    </location>
</feature>
<keyword evidence="3" id="KW-1185">Reference proteome</keyword>
<protein>
    <submittedName>
        <fullName evidence="2">Uncharacterized protein</fullName>
    </submittedName>
</protein>
<evidence type="ECO:0000313" key="3">
    <source>
        <dbReference type="Proteomes" id="UP000235786"/>
    </source>
</evidence>
<feature type="compositionally biased region" description="Basic residues" evidence="1">
    <location>
        <begin position="190"/>
        <end position="204"/>
    </location>
</feature>
<dbReference type="OrthoDB" id="4630416at2759"/>
<accession>A0A2J6QZY9</accession>
<dbReference type="AlphaFoldDB" id="A0A2J6QZY9"/>
<proteinExistence type="predicted"/>
<dbReference type="EMBL" id="KZ613961">
    <property type="protein sequence ID" value="PMD31823.1"/>
    <property type="molecule type" value="Genomic_DNA"/>
</dbReference>
<evidence type="ECO:0000256" key="1">
    <source>
        <dbReference type="SAM" id="MobiDB-lite"/>
    </source>
</evidence>
<feature type="compositionally biased region" description="Basic and acidic residues" evidence="1">
    <location>
        <begin position="175"/>
        <end position="189"/>
    </location>
</feature>
<name>A0A2J6QZY9_HYAVF</name>
<evidence type="ECO:0000313" key="2">
    <source>
        <dbReference type="EMBL" id="PMD31823.1"/>
    </source>
</evidence>
<feature type="region of interest" description="Disordered" evidence="1">
    <location>
        <begin position="127"/>
        <end position="218"/>
    </location>
</feature>
<dbReference type="Proteomes" id="UP000235786">
    <property type="component" value="Unassembled WGS sequence"/>
</dbReference>
<gene>
    <name evidence="2" type="ORF">L207DRAFT_591249</name>
</gene>
<organism evidence="2 3">
    <name type="scientific">Hyaloscypha variabilis (strain UAMH 11265 / GT02V1 / F)</name>
    <name type="common">Meliniomyces variabilis</name>
    <dbReference type="NCBI Taxonomy" id="1149755"/>
    <lineage>
        <taxon>Eukaryota</taxon>
        <taxon>Fungi</taxon>
        <taxon>Dikarya</taxon>
        <taxon>Ascomycota</taxon>
        <taxon>Pezizomycotina</taxon>
        <taxon>Leotiomycetes</taxon>
        <taxon>Helotiales</taxon>
        <taxon>Hyaloscyphaceae</taxon>
        <taxon>Hyaloscypha</taxon>
        <taxon>Hyaloscypha variabilis</taxon>
    </lineage>
</organism>
<reference evidence="2 3" key="1">
    <citation type="submission" date="2016-04" db="EMBL/GenBank/DDBJ databases">
        <title>A degradative enzymes factory behind the ericoid mycorrhizal symbiosis.</title>
        <authorList>
            <consortium name="DOE Joint Genome Institute"/>
            <person name="Martino E."/>
            <person name="Morin E."/>
            <person name="Grelet G."/>
            <person name="Kuo A."/>
            <person name="Kohler A."/>
            <person name="Daghino S."/>
            <person name="Barry K."/>
            <person name="Choi C."/>
            <person name="Cichocki N."/>
            <person name="Clum A."/>
            <person name="Copeland A."/>
            <person name="Hainaut M."/>
            <person name="Haridas S."/>
            <person name="Labutti K."/>
            <person name="Lindquist E."/>
            <person name="Lipzen A."/>
            <person name="Khouja H.-R."/>
            <person name="Murat C."/>
            <person name="Ohm R."/>
            <person name="Olson A."/>
            <person name="Spatafora J."/>
            <person name="Veneault-Fourrey C."/>
            <person name="Henrissat B."/>
            <person name="Grigoriev I."/>
            <person name="Martin F."/>
            <person name="Perotto S."/>
        </authorList>
    </citation>
    <scope>NUCLEOTIDE SEQUENCE [LARGE SCALE GENOMIC DNA]</scope>
    <source>
        <strain evidence="2 3">F</strain>
    </source>
</reference>
<sequence>MDTPTPIHFTDTPVEHETGSYICTRFGLLFEGHKCFNQVGIYLPETSLSYDEEDITISDEITSARSERVVANMPISWWRAQCAFRGLDTTGEIAGLQNRLSISKDVRMLADLTSLEKDLTKEYWAASRAQRKRKDVPGGETGEEGEGRNATDGEGRYEGAEGRTGRRSRGGSRGYSRERRRGGLREGRRGGRIPSRKNNKRGKHAFGEVLKRLGTKPL</sequence>